<dbReference type="InterPro" id="IPR050868">
    <property type="entry name" value="ELMO_domain-containing"/>
</dbReference>
<gene>
    <name evidence="2" type="ORF">DICPUDRAFT_86597</name>
</gene>
<dbReference type="Proteomes" id="UP000001064">
    <property type="component" value="Unassembled WGS sequence"/>
</dbReference>
<dbReference type="GO" id="GO:0005096">
    <property type="term" value="F:GTPase activator activity"/>
    <property type="evidence" value="ECO:0000318"/>
    <property type="project" value="GO_Central"/>
</dbReference>
<dbReference type="OrthoDB" id="67155at2759"/>
<dbReference type="EMBL" id="GL870979">
    <property type="protein sequence ID" value="EGC38308.1"/>
    <property type="molecule type" value="Genomic_DNA"/>
</dbReference>
<dbReference type="KEGG" id="dpp:DICPUDRAFT_86597"/>
<name>F0ZCP9_DICPU</name>
<evidence type="ECO:0000313" key="2">
    <source>
        <dbReference type="EMBL" id="EGC38308.1"/>
    </source>
</evidence>
<dbReference type="InParanoid" id="F0ZCP9"/>
<sequence length="283" mass="33100">MQIPLFLWKIYKYIVHFFSKKSEIERICYDNQIKSFEKTKLIEDSIENSKQLIKIKTEMENEFDSGDIAIKIVEIKNFNQEVLTFDATILPNLISALEPISSYQTFKKVIKNKQNELYDNKNQEHEDMLELLWQSLSPNVRRSARFSSEWGELGFQGKDPATDFRGMGILGLENLVYLSTIHSDKARDALNNSRSKCQYPFAITGINITALVSKLMKISSYKIHFYKVGSNIEQFNELYARIFISFDRYYQNKNPVNVMSFGPIMKDFETLLMKDFEISSLYD</sequence>
<evidence type="ECO:0000313" key="3">
    <source>
        <dbReference type="Proteomes" id="UP000001064"/>
    </source>
</evidence>
<feature type="domain" description="ELMO" evidence="1">
    <location>
        <begin position="124"/>
        <end position="276"/>
    </location>
</feature>
<dbReference type="OMA" id="WMKWILR"/>
<dbReference type="eggNOG" id="KOG2998">
    <property type="taxonomic scope" value="Eukaryota"/>
</dbReference>
<dbReference type="VEuPathDB" id="AmoebaDB:DICPUDRAFT_86597"/>
<dbReference type="PANTHER" id="PTHR12771">
    <property type="entry name" value="ENGULFMENT AND CELL MOTILITY"/>
    <property type="match status" value="1"/>
</dbReference>
<accession>F0ZCP9</accession>
<dbReference type="PANTHER" id="PTHR12771:SF51">
    <property type="entry name" value="LD01482P"/>
    <property type="match status" value="1"/>
</dbReference>
<dbReference type="InterPro" id="IPR006816">
    <property type="entry name" value="ELMO_dom"/>
</dbReference>
<reference evidence="3" key="1">
    <citation type="journal article" date="2011" name="Genome Biol.">
        <title>Comparative genomics of the social amoebae Dictyostelium discoideum and Dictyostelium purpureum.</title>
        <authorList>
            <consortium name="US DOE Joint Genome Institute (JGI-PGF)"/>
            <person name="Sucgang R."/>
            <person name="Kuo A."/>
            <person name="Tian X."/>
            <person name="Salerno W."/>
            <person name="Parikh A."/>
            <person name="Feasley C.L."/>
            <person name="Dalin E."/>
            <person name="Tu H."/>
            <person name="Huang E."/>
            <person name="Barry K."/>
            <person name="Lindquist E."/>
            <person name="Shapiro H."/>
            <person name="Bruce D."/>
            <person name="Schmutz J."/>
            <person name="Salamov A."/>
            <person name="Fey P."/>
            <person name="Gaudet P."/>
            <person name="Anjard C."/>
            <person name="Babu M.M."/>
            <person name="Basu S."/>
            <person name="Bushmanova Y."/>
            <person name="van der Wel H."/>
            <person name="Katoh-Kurasawa M."/>
            <person name="Dinh C."/>
            <person name="Coutinho P.M."/>
            <person name="Saito T."/>
            <person name="Elias M."/>
            <person name="Schaap P."/>
            <person name="Kay R.R."/>
            <person name="Henrissat B."/>
            <person name="Eichinger L."/>
            <person name="Rivero F."/>
            <person name="Putnam N.H."/>
            <person name="West C.M."/>
            <person name="Loomis W.F."/>
            <person name="Chisholm R.L."/>
            <person name="Shaulsky G."/>
            <person name="Strassmann J.E."/>
            <person name="Queller D.C."/>
            <person name="Kuspa A."/>
            <person name="Grigoriev I.V."/>
        </authorList>
    </citation>
    <scope>NUCLEOTIDE SEQUENCE [LARGE SCALE GENOMIC DNA]</scope>
    <source>
        <strain evidence="3">QSDP1</strain>
    </source>
</reference>
<keyword evidence="3" id="KW-1185">Reference proteome</keyword>
<dbReference type="PROSITE" id="PS51335">
    <property type="entry name" value="ELMO"/>
    <property type="match status" value="1"/>
</dbReference>
<dbReference type="FunCoup" id="F0ZCP9">
    <property type="interactions" value="198"/>
</dbReference>
<dbReference type="GeneID" id="10502385"/>
<dbReference type="Pfam" id="PF04727">
    <property type="entry name" value="ELMO_CED12"/>
    <property type="match status" value="1"/>
</dbReference>
<proteinExistence type="predicted"/>
<evidence type="ECO:0000259" key="1">
    <source>
        <dbReference type="PROSITE" id="PS51335"/>
    </source>
</evidence>
<protein>
    <recommendedName>
        <fullName evidence="1">ELMO domain-containing protein</fullName>
    </recommendedName>
</protein>
<organism evidence="2 3">
    <name type="scientific">Dictyostelium purpureum</name>
    <name type="common">Slime mold</name>
    <dbReference type="NCBI Taxonomy" id="5786"/>
    <lineage>
        <taxon>Eukaryota</taxon>
        <taxon>Amoebozoa</taxon>
        <taxon>Evosea</taxon>
        <taxon>Eumycetozoa</taxon>
        <taxon>Dictyostelia</taxon>
        <taxon>Dictyosteliales</taxon>
        <taxon>Dictyosteliaceae</taxon>
        <taxon>Dictyostelium</taxon>
    </lineage>
</organism>
<dbReference type="AlphaFoldDB" id="F0ZCP9"/>
<dbReference type="RefSeq" id="XP_003285169.1">
    <property type="nucleotide sequence ID" value="XM_003285121.1"/>
</dbReference>